<evidence type="ECO:0000256" key="3">
    <source>
        <dbReference type="ARBA" id="ARBA00009868"/>
    </source>
</evidence>
<dbReference type="InterPro" id="IPR032675">
    <property type="entry name" value="LRR_dom_sf"/>
</dbReference>
<dbReference type="Gene3D" id="1.20.1270.130">
    <property type="entry name" value="Shigella T3SS effector IpaH domain"/>
    <property type="match status" value="1"/>
</dbReference>
<feature type="compositionally biased region" description="Low complexity" evidence="12">
    <location>
        <begin position="13"/>
        <end position="23"/>
    </location>
</feature>
<dbReference type="InterPro" id="IPR029487">
    <property type="entry name" value="NEL_dom"/>
</dbReference>
<evidence type="ECO:0000256" key="8">
    <source>
        <dbReference type="ARBA" id="ARBA00022786"/>
    </source>
</evidence>
<comment type="similarity">
    <text evidence="3 11">Belongs to the LRR-containing bacterial E3 ligase family.</text>
</comment>
<keyword evidence="14" id="KW-0012">Acyltransferase</keyword>
<dbReference type="PANTHER" id="PTHR47114">
    <property type="match status" value="1"/>
</dbReference>
<dbReference type="GO" id="GO:0030430">
    <property type="term" value="C:host cell cytoplasm"/>
    <property type="evidence" value="ECO:0007669"/>
    <property type="project" value="UniProtKB-SubCell"/>
</dbReference>
<organism evidence="14 15">
    <name type="scientific">Bradyrhizobium ivorense</name>
    <dbReference type="NCBI Taxonomy" id="2511166"/>
    <lineage>
        <taxon>Bacteria</taxon>
        <taxon>Pseudomonadati</taxon>
        <taxon>Pseudomonadota</taxon>
        <taxon>Alphaproteobacteria</taxon>
        <taxon>Hyphomicrobiales</taxon>
        <taxon>Nitrobacteraceae</taxon>
        <taxon>Bradyrhizobium</taxon>
    </lineage>
</organism>
<dbReference type="Gene3D" id="1.20.58.90">
    <property type="match status" value="1"/>
</dbReference>
<dbReference type="GO" id="GO:0016567">
    <property type="term" value="P:protein ubiquitination"/>
    <property type="evidence" value="ECO:0007669"/>
    <property type="project" value="InterPro"/>
</dbReference>
<evidence type="ECO:0000256" key="6">
    <source>
        <dbReference type="ARBA" id="ARBA00022679"/>
    </source>
</evidence>
<reference evidence="14" key="1">
    <citation type="submission" date="2019-02" db="EMBL/GenBank/DDBJ databases">
        <authorList>
            <person name="Pothier F.J."/>
        </authorList>
    </citation>
    <scope>NUCLEOTIDE SEQUENCE</scope>
    <source>
        <strain evidence="14">CI-1B</strain>
    </source>
</reference>
<dbReference type="Pfam" id="PF14496">
    <property type="entry name" value="NEL"/>
    <property type="match status" value="1"/>
</dbReference>
<accession>A0A508TCR6</accession>
<feature type="domain" description="NEL" evidence="13">
    <location>
        <begin position="347"/>
        <end position="640"/>
    </location>
</feature>
<name>A0A508TCR6_9BRAD</name>
<dbReference type="SMART" id="SM00364">
    <property type="entry name" value="LRR_BAC"/>
    <property type="match status" value="9"/>
</dbReference>
<evidence type="ECO:0000256" key="11">
    <source>
        <dbReference type="PROSITE-ProRule" id="PRU01398"/>
    </source>
</evidence>
<dbReference type="PANTHER" id="PTHR47114:SF2">
    <property type="entry name" value="OLIGODENDROCYTE-MYELIN GLYCOPROTEIN"/>
    <property type="match status" value="1"/>
</dbReference>
<proteinExistence type="inferred from homology"/>
<evidence type="ECO:0000256" key="9">
    <source>
        <dbReference type="ARBA" id="ARBA00022843"/>
    </source>
</evidence>
<keyword evidence="5" id="KW-0433">Leucine-rich repeat</keyword>
<evidence type="ECO:0000313" key="14">
    <source>
        <dbReference type="EMBL" id="VIO70588.1"/>
    </source>
</evidence>
<evidence type="ECO:0000256" key="7">
    <source>
        <dbReference type="ARBA" id="ARBA00022737"/>
    </source>
</evidence>
<dbReference type="RefSeq" id="WP_139860476.1">
    <property type="nucleotide sequence ID" value="NZ_CAADFC020000011.1"/>
</dbReference>
<keyword evidence="7" id="KW-0677">Repeat</keyword>
<evidence type="ECO:0000259" key="13">
    <source>
        <dbReference type="PROSITE" id="PS52053"/>
    </source>
</evidence>
<keyword evidence="9 11" id="KW-0832">Ubl conjugation</keyword>
<feature type="active site" description="Glycyl thioester intermediate" evidence="11">
    <location>
        <position position="428"/>
    </location>
</feature>
<evidence type="ECO:0000313" key="15">
    <source>
        <dbReference type="Proteomes" id="UP000328092"/>
    </source>
</evidence>
<evidence type="ECO:0000256" key="5">
    <source>
        <dbReference type="ARBA" id="ARBA00022614"/>
    </source>
</evidence>
<dbReference type="Gene3D" id="1.20.58.360">
    <property type="entry name" value="Shigella T3SS effector IpaH defines"/>
    <property type="match status" value="1"/>
</dbReference>
<comment type="subcellular location">
    <subcellularLocation>
        <location evidence="1">Host cytoplasm</location>
    </subcellularLocation>
    <subcellularLocation>
        <location evidence="2">Secreted</location>
    </subcellularLocation>
</comment>
<dbReference type="OrthoDB" id="8334314at2"/>
<feature type="region of interest" description="Disordered" evidence="12">
    <location>
        <begin position="64"/>
        <end position="85"/>
    </location>
</feature>
<protein>
    <submittedName>
        <fullName evidence="14">E3 ubiquitin-protein ligase SlrP</fullName>
        <ecNumber evidence="14">2.3.2.27</ecNumber>
    </submittedName>
</protein>
<evidence type="ECO:0000256" key="4">
    <source>
        <dbReference type="ARBA" id="ARBA00022525"/>
    </source>
</evidence>
<evidence type="ECO:0000256" key="1">
    <source>
        <dbReference type="ARBA" id="ARBA00004192"/>
    </source>
</evidence>
<dbReference type="GO" id="GO:0061630">
    <property type="term" value="F:ubiquitin protein ligase activity"/>
    <property type="evidence" value="ECO:0007669"/>
    <property type="project" value="UniProtKB-EC"/>
</dbReference>
<sequence length="640" mass="70419">MNTERAQPRAGIPSESESTEPTSGAAGQSPSCLPQWASALTRWATGAAAADLVSSQDRVLASWAAEEGQGENENRQEGVNRTRAWRDEGHVRDELNLSSLSLTALPASLPPRLRTLIVIGNQLSSLPAQLPGGLRDLYASDNRLTSLPALPSRLRHLHLMANDLTSLPAELPSRLRSLTVDGNQLTDLPALPATIEEFSACNNQLTSLPELPARLRRLDVSENQLTSLPDLPARLRYLDAGGNQLTSLPDIPAGLRYLDVSENQLTNLPETLPVSLEMLGASNNQLTSLPATVLTQLGSASSIDLRSNPIPAPVLADLATATRGADYAGPQVLLSMPLQPMEHQSRPLHEVVADWLADQPGAVDAWQGFAAERGAQDFALFLERLAGTVNYGHQAFRDQVAENLLQAAMRPRLRKQFFELANGATASCEDRITLTWNGMQTARLNADVKDGLYDSRLDQLLQHGRVMFRLGALDDIARETVSSLRRADPEADIDEIEVYLAYQTQLRDQLELRHIAPDMRFLNLADVTADDVARAERSVREQEATDFADFLATRWEPWDTVVRRIAPDDHAAMRNRIADAMEDEFPTRLNERLAEHGLTDDVDAQRVVGAQILSEIASEIKGELMHKVLRDHGLEPRSMR</sequence>
<evidence type="ECO:0000256" key="10">
    <source>
        <dbReference type="ARBA" id="ARBA00023200"/>
    </source>
</evidence>
<keyword evidence="15" id="KW-1185">Reference proteome</keyword>
<dbReference type="PROSITE" id="PS51450">
    <property type="entry name" value="LRR"/>
    <property type="match status" value="3"/>
</dbReference>
<dbReference type="InterPro" id="IPR003591">
    <property type="entry name" value="Leu-rich_rpt_typical-subtyp"/>
</dbReference>
<dbReference type="PROSITE" id="PS52053">
    <property type="entry name" value="NEL"/>
    <property type="match status" value="1"/>
</dbReference>
<feature type="region of interest" description="Disordered" evidence="12">
    <location>
        <begin position="1"/>
        <end position="31"/>
    </location>
</feature>
<comment type="PTM">
    <text evidence="11">Ubiquitinated in the presence of host E1 ubiquitin-activating enzyme, E2 ubiquitin-conjugating enzyme and ubiquitin.</text>
</comment>
<keyword evidence="10 11" id="KW-1035">Host cytoplasm</keyword>
<dbReference type="EMBL" id="CAADFC020000011">
    <property type="protein sequence ID" value="VIO70588.1"/>
    <property type="molecule type" value="Genomic_DNA"/>
</dbReference>
<dbReference type="EC" id="2.3.2.27" evidence="14"/>
<dbReference type="Gene3D" id="3.80.10.10">
    <property type="entry name" value="Ribonuclease Inhibitor"/>
    <property type="match status" value="1"/>
</dbReference>
<dbReference type="InterPro" id="IPR051071">
    <property type="entry name" value="LRR-bact_E3_ubiq_ligases"/>
</dbReference>
<dbReference type="SUPFAM" id="SSF52058">
    <property type="entry name" value="L domain-like"/>
    <property type="match status" value="1"/>
</dbReference>
<keyword evidence="4 11" id="KW-0964">Secreted</keyword>
<evidence type="ECO:0000256" key="2">
    <source>
        <dbReference type="ARBA" id="ARBA00004613"/>
    </source>
</evidence>
<comment type="caution">
    <text evidence="14">The sequence shown here is derived from an EMBL/GenBank/DDBJ whole genome shotgun (WGS) entry which is preliminary data.</text>
</comment>
<keyword evidence="6 11" id="KW-0808">Transferase</keyword>
<feature type="compositionally biased region" description="Basic and acidic residues" evidence="12">
    <location>
        <begin position="72"/>
        <end position="85"/>
    </location>
</feature>
<keyword evidence="8 11" id="KW-0833">Ubl conjugation pathway</keyword>
<gene>
    <name evidence="14" type="primary">slrP</name>
    <name evidence="14" type="ORF">CI1B_32420</name>
</gene>
<dbReference type="InterPro" id="IPR001611">
    <property type="entry name" value="Leu-rich_rpt"/>
</dbReference>
<dbReference type="GO" id="GO:0005576">
    <property type="term" value="C:extracellular region"/>
    <property type="evidence" value="ECO:0007669"/>
    <property type="project" value="UniProtKB-SubCell"/>
</dbReference>
<dbReference type="SMART" id="SM00369">
    <property type="entry name" value="LRR_TYP"/>
    <property type="match status" value="5"/>
</dbReference>
<dbReference type="Proteomes" id="UP000328092">
    <property type="component" value="Unassembled WGS sequence"/>
</dbReference>
<dbReference type="AlphaFoldDB" id="A0A508TCR6"/>
<evidence type="ECO:0000256" key="12">
    <source>
        <dbReference type="SAM" id="MobiDB-lite"/>
    </source>
</evidence>